<keyword evidence="12" id="KW-1185">Reference proteome</keyword>
<accession>A0A366DE89</accession>
<evidence type="ECO:0000256" key="4">
    <source>
        <dbReference type="ARBA" id="ARBA00022519"/>
    </source>
</evidence>
<comment type="function">
    <text evidence="9">Part of the tripartite ATP-independent periplasmic (TRAP) transport system.</text>
</comment>
<dbReference type="Proteomes" id="UP000252893">
    <property type="component" value="Unassembled WGS sequence"/>
</dbReference>
<dbReference type="PANTHER" id="PTHR35011:SF10">
    <property type="entry name" value="TRAP TRANSPORTER SMALL PERMEASE PROTEIN"/>
    <property type="match status" value="1"/>
</dbReference>
<feature type="transmembrane region" description="Helical" evidence="9">
    <location>
        <begin position="49"/>
        <end position="75"/>
    </location>
</feature>
<evidence type="ECO:0000256" key="5">
    <source>
        <dbReference type="ARBA" id="ARBA00022692"/>
    </source>
</evidence>
<evidence type="ECO:0000259" key="10">
    <source>
        <dbReference type="Pfam" id="PF04290"/>
    </source>
</evidence>
<dbReference type="GO" id="GO:0015740">
    <property type="term" value="P:C4-dicarboxylate transport"/>
    <property type="evidence" value="ECO:0007669"/>
    <property type="project" value="TreeGrafter"/>
</dbReference>
<evidence type="ECO:0000313" key="12">
    <source>
        <dbReference type="Proteomes" id="UP000252893"/>
    </source>
</evidence>
<sequence length="163" mass="17718">MPWLDRITQFVGSVLPACCLAVVLIVVTINVFARTVLGMPFHIAHDISILAFSAVVWLGLTGVAAMNQLFGVAFFVAKLPAALKKPAYILSHSIVILISCFVINAAYNQIMTARFSKFLALGWPKWIVSAMLLFSFAVIALIQVKQIMELSKVSASKEGESSC</sequence>
<comment type="subcellular location">
    <subcellularLocation>
        <location evidence="1 9">Cell inner membrane</location>
        <topology evidence="1 9">Multi-pass membrane protein</topology>
    </subcellularLocation>
</comment>
<dbReference type="GO" id="GO:0022857">
    <property type="term" value="F:transmembrane transporter activity"/>
    <property type="evidence" value="ECO:0007669"/>
    <property type="project" value="UniProtKB-UniRule"/>
</dbReference>
<dbReference type="InterPro" id="IPR055348">
    <property type="entry name" value="DctQ"/>
</dbReference>
<evidence type="ECO:0000256" key="8">
    <source>
        <dbReference type="ARBA" id="ARBA00038436"/>
    </source>
</evidence>
<evidence type="ECO:0000256" key="2">
    <source>
        <dbReference type="ARBA" id="ARBA00022448"/>
    </source>
</evidence>
<evidence type="ECO:0000256" key="1">
    <source>
        <dbReference type="ARBA" id="ARBA00004429"/>
    </source>
</evidence>
<keyword evidence="4 9" id="KW-0997">Cell inner membrane</keyword>
<feature type="domain" description="Tripartite ATP-independent periplasmic transporters DctQ component" evidence="10">
    <location>
        <begin position="24"/>
        <end position="150"/>
    </location>
</feature>
<keyword evidence="2 9" id="KW-0813">Transport</keyword>
<dbReference type="OrthoDB" id="8116832at2"/>
<feature type="transmembrane region" description="Helical" evidence="9">
    <location>
        <begin position="126"/>
        <end position="144"/>
    </location>
</feature>
<feature type="transmembrane region" description="Helical" evidence="9">
    <location>
        <begin position="87"/>
        <end position="106"/>
    </location>
</feature>
<evidence type="ECO:0000256" key="3">
    <source>
        <dbReference type="ARBA" id="ARBA00022475"/>
    </source>
</evidence>
<dbReference type="GO" id="GO:0005886">
    <property type="term" value="C:plasma membrane"/>
    <property type="evidence" value="ECO:0007669"/>
    <property type="project" value="UniProtKB-SubCell"/>
</dbReference>
<reference evidence="11 12" key="1">
    <citation type="submission" date="2018-06" db="EMBL/GenBank/DDBJ databases">
        <title>Genomic Encyclopedia of Type Strains, Phase IV (KMG-IV): sequencing the most valuable type-strain genomes for metagenomic binning, comparative biology and taxonomic classification.</title>
        <authorList>
            <person name="Goeker M."/>
        </authorList>
    </citation>
    <scope>NUCLEOTIDE SEQUENCE [LARGE SCALE GENOMIC DNA]</scope>
    <source>
        <strain evidence="11 12">DSM 25619</strain>
    </source>
</reference>
<dbReference type="Pfam" id="PF04290">
    <property type="entry name" value="DctQ"/>
    <property type="match status" value="1"/>
</dbReference>
<evidence type="ECO:0000256" key="6">
    <source>
        <dbReference type="ARBA" id="ARBA00022989"/>
    </source>
</evidence>
<keyword evidence="5 9" id="KW-0812">Transmembrane</keyword>
<protein>
    <recommendedName>
        <fullName evidence="9">TRAP transporter small permease protein</fullName>
    </recommendedName>
</protein>
<dbReference type="AlphaFoldDB" id="A0A366DE89"/>
<comment type="similarity">
    <text evidence="8 9">Belongs to the TRAP transporter small permease family.</text>
</comment>
<organism evidence="11 12">
    <name type="scientific">Pseudochrobactrum asaccharolyticum</name>
    <dbReference type="NCBI Taxonomy" id="354351"/>
    <lineage>
        <taxon>Bacteria</taxon>
        <taxon>Pseudomonadati</taxon>
        <taxon>Pseudomonadota</taxon>
        <taxon>Alphaproteobacteria</taxon>
        <taxon>Hyphomicrobiales</taxon>
        <taxon>Brucellaceae</taxon>
        <taxon>Pseudochrobactrum</taxon>
    </lineage>
</organism>
<evidence type="ECO:0000256" key="9">
    <source>
        <dbReference type="RuleBase" id="RU369079"/>
    </source>
</evidence>
<keyword evidence="6 9" id="KW-1133">Transmembrane helix</keyword>
<evidence type="ECO:0000256" key="7">
    <source>
        <dbReference type="ARBA" id="ARBA00023136"/>
    </source>
</evidence>
<dbReference type="EMBL" id="QNRH01000021">
    <property type="protein sequence ID" value="RBO87744.1"/>
    <property type="molecule type" value="Genomic_DNA"/>
</dbReference>
<gene>
    <name evidence="11" type="ORF">DFR47_12111</name>
</gene>
<dbReference type="InterPro" id="IPR007387">
    <property type="entry name" value="TRAP_DctQ"/>
</dbReference>
<dbReference type="RefSeq" id="WP_113946505.1">
    <property type="nucleotide sequence ID" value="NZ_JBHEEG010000020.1"/>
</dbReference>
<keyword evidence="7 9" id="KW-0472">Membrane</keyword>
<dbReference type="PANTHER" id="PTHR35011">
    <property type="entry name" value="2,3-DIKETO-L-GULONATE TRAP TRANSPORTER SMALL PERMEASE PROTEIN YIAM"/>
    <property type="match status" value="1"/>
</dbReference>
<keyword evidence="3" id="KW-1003">Cell membrane</keyword>
<proteinExistence type="inferred from homology"/>
<feature type="transmembrane region" description="Helical" evidence="9">
    <location>
        <begin position="7"/>
        <end position="29"/>
    </location>
</feature>
<comment type="subunit">
    <text evidence="9">The complex comprises the extracytoplasmic solute receptor protein and the two transmembrane proteins.</text>
</comment>
<evidence type="ECO:0000313" key="11">
    <source>
        <dbReference type="EMBL" id="RBO87744.1"/>
    </source>
</evidence>
<comment type="caution">
    <text evidence="11">The sequence shown here is derived from an EMBL/GenBank/DDBJ whole genome shotgun (WGS) entry which is preliminary data.</text>
</comment>
<name>A0A366DE89_9HYPH</name>